<protein>
    <recommendedName>
        <fullName evidence="2">Antitoxin</fullName>
    </recommendedName>
</protein>
<dbReference type="HOGENOM" id="CLU_163140_7_1_5"/>
<accession>I3TNF8</accession>
<dbReference type="STRING" id="1110502.TMO_2458"/>
<reference evidence="4 5" key="1">
    <citation type="journal article" date="2012" name="J. Am. Chem. Soc.">
        <title>Bacterial biosynthesis and maturation of the didemnin anti-cancer agents.</title>
        <authorList>
            <person name="Xu Y."/>
            <person name="Kersten R.D."/>
            <person name="Nam S.J."/>
            <person name="Lu L."/>
            <person name="Al-Suwailem A.M."/>
            <person name="Zheng H."/>
            <person name="Fenical W."/>
            <person name="Dorrestein P.C."/>
            <person name="Moore B.S."/>
            <person name="Qian P.Y."/>
        </authorList>
    </citation>
    <scope>NUCLEOTIDE SEQUENCE [LARGE SCALE GENOMIC DNA]</scope>
    <source>
        <strain evidence="4 5">KA081020-065</strain>
    </source>
</reference>
<evidence type="ECO:0000313" key="5">
    <source>
        <dbReference type="Proteomes" id="UP000005258"/>
    </source>
</evidence>
<dbReference type="Gene3D" id="3.40.1620.10">
    <property type="entry name" value="YefM-like domain"/>
    <property type="match status" value="1"/>
</dbReference>
<proteinExistence type="inferred from homology"/>
<evidence type="ECO:0000256" key="2">
    <source>
        <dbReference type="RuleBase" id="RU362080"/>
    </source>
</evidence>
<feature type="region of interest" description="Disordered" evidence="3">
    <location>
        <begin position="41"/>
        <end position="65"/>
    </location>
</feature>
<evidence type="ECO:0000256" key="3">
    <source>
        <dbReference type="SAM" id="MobiDB-lite"/>
    </source>
</evidence>
<dbReference type="InterPro" id="IPR006442">
    <property type="entry name" value="Antitoxin_Phd/YefM"/>
</dbReference>
<comment type="function">
    <text evidence="2">Antitoxin component of a type II toxin-antitoxin (TA) system.</text>
</comment>
<dbReference type="Pfam" id="PF02604">
    <property type="entry name" value="PhdYeFM_antitox"/>
    <property type="match status" value="1"/>
</dbReference>
<evidence type="ECO:0000256" key="1">
    <source>
        <dbReference type="ARBA" id="ARBA00009981"/>
    </source>
</evidence>
<comment type="similarity">
    <text evidence="1 2">Belongs to the phD/YefM antitoxin family.</text>
</comment>
<dbReference type="SUPFAM" id="SSF143120">
    <property type="entry name" value="YefM-like"/>
    <property type="match status" value="1"/>
</dbReference>
<dbReference type="KEGG" id="tmo:TMO_2458"/>
<keyword evidence="5" id="KW-1185">Reference proteome</keyword>
<dbReference type="NCBIfam" id="TIGR01552">
    <property type="entry name" value="phd_fam"/>
    <property type="match status" value="1"/>
</dbReference>
<organism evidence="4 5">
    <name type="scientific">Tistrella mobilis (strain KA081020-065)</name>
    <dbReference type="NCBI Taxonomy" id="1110502"/>
    <lineage>
        <taxon>Bacteria</taxon>
        <taxon>Pseudomonadati</taxon>
        <taxon>Pseudomonadota</taxon>
        <taxon>Alphaproteobacteria</taxon>
        <taxon>Geminicoccales</taxon>
        <taxon>Geminicoccaceae</taxon>
        <taxon>Tistrella</taxon>
    </lineage>
</organism>
<dbReference type="EMBL" id="CP003236">
    <property type="protein sequence ID" value="AFK54296.1"/>
    <property type="molecule type" value="Genomic_DNA"/>
</dbReference>
<dbReference type="InterPro" id="IPR036165">
    <property type="entry name" value="YefM-like_sf"/>
</dbReference>
<gene>
    <name evidence="4" type="ordered locus">TMO_2458</name>
</gene>
<evidence type="ECO:0000313" key="4">
    <source>
        <dbReference type="EMBL" id="AFK54296.1"/>
    </source>
</evidence>
<sequence length="97" mass="10907">MIMSRVNLQDARIRLDELVDRAEAGDTVVIIRNGQPVARLVGWDDGGDPEASGHEGRGRRPGKGIDLNRLRALTARMPLQPEEAGDFVRRMRDEDRF</sequence>
<dbReference type="eggNOG" id="COG4118">
    <property type="taxonomic scope" value="Bacteria"/>
</dbReference>
<dbReference type="AlphaFoldDB" id="I3TNF8"/>
<name>I3TNF8_TISMK</name>
<dbReference type="Proteomes" id="UP000005258">
    <property type="component" value="Chromosome"/>
</dbReference>